<reference evidence="3" key="2">
    <citation type="submission" date="2019-06" db="EMBL/GenBank/DDBJ databases">
        <title>Co-occurence of chitin degradation, pigmentation and bioactivity in marine Pseudoalteromonas.</title>
        <authorList>
            <person name="Sonnenschein E.C."/>
            <person name="Bech P.K."/>
        </authorList>
    </citation>
    <scope>NUCLEOTIDE SEQUENCE [LARGE SCALE GENOMIC DNA]</scope>
    <source>
        <strain evidence="3">S3790</strain>
    </source>
</reference>
<dbReference type="OrthoDB" id="6309021at2"/>
<evidence type="ECO:0000313" key="2">
    <source>
        <dbReference type="EMBL" id="TMO62093.1"/>
    </source>
</evidence>
<sequence length="240" mass="27822">MRLTLLLLVVILSSGPAYACEGISYKQEKLNDDAVWSPYLRRGMKYFGNKEDKKAIACFKKISDYEPGIANIRIATVYHLRYKSDQSNASLRKHAISYYNKGLEYPENISVSFIRTQLKKLLVTLSTEEIIQLQISTNGTSRYNYFNVGLYHLDNANPTQALYYLKLAANDKYWPAKLLLGQLYNPALKYNTAFIPFSKDLKKATYWLKKAHTQAPTKMLERQLLHLEEYKKSLHTLHEH</sequence>
<reference evidence="2 3" key="1">
    <citation type="submission" date="2018-01" db="EMBL/GenBank/DDBJ databases">
        <authorList>
            <person name="Paulsen S."/>
            <person name="Gram L.K."/>
        </authorList>
    </citation>
    <scope>NUCLEOTIDE SEQUENCE [LARGE SCALE GENOMIC DNA]</scope>
    <source>
        <strain evidence="2 3">S3790</strain>
    </source>
</reference>
<feature type="chain" id="PRO_5024367002" description="Sel1 repeat family protein" evidence="1">
    <location>
        <begin position="20"/>
        <end position="240"/>
    </location>
</feature>
<evidence type="ECO:0000313" key="3">
    <source>
        <dbReference type="Proteomes" id="UP000307217"/>
    </source>
</evidence>
<evidence type="ECO:0008006" key="4">
    <source>
        <dbReference type="Google" id="ProtNLM"/>
    </source>
</evidence>
<organism evidence="2 3">
    <name type="scientific">Pseudoalteromonas aurantia</name>
    <dbReference type="NCBI Taxonomy" id="43654"/>
    <lineage>
        <taxon>Bacteria</taxon>
        <taxon>Pseudomonadati</taxon>
        <taxon>Pseudomonadota</taxon>
        <taxon>Gammaproteobacteria</taxon>
        <taxon>Alteromonadales</taxon>
        <taxon>Pseudoalteromonadaceae</taxon>
        <taxon>Pseudoalteromonas</taxon>
    </lineage>
</organism>
<evidence type="ECO:0000256" key="1">
    <source>
        <dbReference type="SAM" id="SignalP"/>
    </source>
</evidence>
<keyword evidence="1" id="KW-0732">Signal</keyword>
<accession>A0A5S3UWZ9</accession>
<gene>
    <name evidence="2" type="ORF">CWC19_20615</name>
</gene>
<dbReference type="SUPFAM" id="SSF81901">
    <property type="entry name" value="HCP-like"/>
    <property type="match status" value="1"/>
</dbReference>
<comment type="caution">
    <text evidence="2">The sequence shown here is derived from an EMBL/GenBank/DDBJ whole genome shotgun (WGS) entry which is preliminary data.</text>
</comment>
<dbReference type="AlphaFoldDB" id="A0A5S3UWZ9"/>
<name>A0A5S3UWZ9_9GAMM</name>
<dbReference type="InterPro" id="IPR011990">
    <property type="entry name" value="TPR-like_helical_dom_sf"/>
</dbReference>
<dbReference type="Proteomes" id="UP000307217">
    <property type="component" value="Unassembled WGS sequence"/>
</dbReference>
<dbReference type="EMBL" id="PNBX01000144">
    <property type="protein sequence ID" value="TMO62093.1"/>
    <property type="molecule type" value="Genomic_DNA"/>
</dbReference>
<dbReference type="RefSeq" id="WP_138593763.1">
    <property type="nucleotide sequence ID" value="NZ_PNBX01000144.1"/>
</dbReference>
<protein>
    <recommendedName>
        <fullName evidence="4">Sel1 repeat family protein</fullName>
    </recommendedName>
</protein>
<feature type="signal peptide" evidence="1">
    <location>
        <begin position="1"/>
        <end position="19"/>
    </location>
</feature>
<dbReference type="Gene3D" id="1.25.40.10">
    <property type="entry name" value="Tetratricopeptide repeat domain"/>
    <property type="match status" value="1"/>
</dbReference>
<proteinExistence type="predicted"/>